<dbReference type="GO" id="GO:0006508">
    <property type="term" value="P:proteolysis"/>
    <property type="evidence" value="ECO:0007669"/>
    <property type="project" value="UniProtKB-KW"/>
</dbReference>
<evidence type="ECO:0000313" key="12">
    <source>
        <dbReference type="Proteomes" id="UP000823388"/>
    </source>
</evidence>
<comment type="similarity">
    <text evidence="2 10">Belongs to the peptidase S10 family.</text>
</comment>
<comment type="catalytic activity">
    <reaction evidence="1">
        <text>Preferential release of a C-terminal arginine or lysine residue.</text>
        <dbReference type="EC" id="3.4.16.6"/>
    </reaction>
</comment>
<dbReference type="GO" id="GO:0005773">
    <property type="term" value="C:vacuole"/>
    <property type="evidence" value="ECO:0007669"/>
    <property type="project" value="TreeGrafter"/>
</dbReference>
<evidence type="ECO:0000256" key="8">
    <source>
        <dbReference type="ARBA" id="ARBA00023180"/>
    </source>
</evidence>
<keyword evidence="12" id="KW-1185">Reference proteome</keyword>
<evidence type="ECO:0000256" key="2">
    <source>
        <dbReference type="ARBA" id="ARBA00009431"/>
    </source>
</evidence>
<organism evidence="11 12">
    <name type="scientific">Panicum virgatum</name>
    <name type="common">Blackwell switchgrass</name>
    <dbReference type="NCBI Taxonomy" id="38727"/>
    <lineage>
        <taxon>Eukaryota</taxon>
        <taxon>Viridiplantae</taxon>
        <taxon>Streptophyta</taxon>
        <taxon>Embryophyta</taxon>
        <taxon>Tracheophyta</taxon>
        <taxon>Spermatophyta</taxon>
        <taxon>Magnoliopsida</taxon>
        <taxon>Liliopsida</taxon>
        <taxon>Poales</taxon>
        <taxon>Poaceae</taxon>
        <taxon>PACMAD clade</taxon>
        <taxon>Panicoideae</taxon>
        <taxon>Panicodae</taxon>
        <taxon>Paniceae</taxon>
        <taxon>Panicinae</taxon>
        <taxon>Panicum</taxon>
        <taxon>Panicum sect. Hiantes</taxon>
    </lineage>
</organism>
<dbReference type="Proteomes" id="UP000823388">
    <property type="component" value="Chromosome 3K"/>
</dbReference>
<keyword evidence="5 10" id="KW-0378">Hydrolase</keyword>
<keyword evidence="3 10" id="KW-0121">Carboxypeptidase</keyword>
<dbReference type="SUPFAM" id="SSF53474">
    <property type="entry name" value="alpha/beta-Hydrolases"/>
    <property type="match status" value="1"/>
</dbReference>
<dbReference type="InterPro" id="IPR029058">
    <property type="entry name" value="AB_hydrolase_fold"/>
</dbReference>
<protein>
    <recommendedName>
        <fullName evidence="10">Carboxypeptidase</fullName>
        <ecNumber evidence="10">3.4.16.-</ecNumber>
    </recommendedName>
</protein>
<dbReference type="Gene3D" id="3.40.50.11320">
    <property type="match status" value="1"/>
</dbReference>
<evidence type="ECO:0000256" key="6">
    <source>
        <dbReference type="ARBA" id="ARBA00023145"/>
    </source>
</evidence>
<dbReference type="InterPro" id="IPR018202">
    <property type="entry name" value="Ser_caboxypep_ser_AS"/>
</dbReference>
<accession>A0A8T0V583</accession>
<dbReference type="InterPro" id="IPR033124">
    <property type="entry name" value="Ser_caboxypep_his_AS"/>
</dbReference>
<dbReference type="Gene3D" id="3.40.50.1820">
    <property type="entry name" value="alpha/beta hydrolase"/>
    <property type="match status" value="1"/>
</dbReference>
<keyword evidence="10" id="KW-0732">Signal</keyword>
<dbReference type="FunFam" id="3.40.50.1820:FF:000013">
    <property type="entry name" value="Carboxypeptidase"/>
    <property type="match status" value="1"/>
</dbReference>
<dbReference type="EC" id="3.4.16.-" evidence="10"/>
<evidence type="ECO:0000256" key="9">
    <source>
        <dbReference type="ARBA" id="ARBA00064289"/>
    </source>
</evidence>
<feature type="chain" id="PRO_5035966088" description="Carboxypeptidase" evidence="10">
    <location>
        <begin position="28"/>
        <end position="466"/>
    </location>
</feature>
<evidence type="ECO:0000256" key="10">
    <source>
        <dbReference type="RuleBase" id="RU361156"/>
    </source>
</evidence>
<keyword evidence="4 10" id="KW-0645">Protease</keyword>
<name>A0A8T0V583_PANVG</name>
<dbReference type="EMBL" id="CM029041">
    <property type="protein sequence ID" value="KAG2628656.1"/>
    <property type="molecule type" value="Genomic_DNA"/>
</dbReference>
<evidence type="ECO:0000256" key="4">
    <source>
        <dbReference type="ARBA" id="ARBA00022670"/>
    </source>
</evidence>
<gene>
    <name evidence="11" type="ORF">PVAP13_3KG268500</name>
</gene>
<keyword evidence="7" id="KW-1015">Disulfide bond</keyword>
<evidence type="ECO:0000256" key="7">
    <source>
        <dbReference type="ARBA" id="ARBA00023157"/>
    </source>
</evidence>
<dbReference type="PANTHER" id="PTHR11802:SF198">
    <property type="entry name" value="SERINE CARBOXYPEPTIDASE-LIKE 27"/>
    <property type="match status" value="1"/>
</dbReference>
<dbReference type="PRINTS" id="PR00724">
    <property type="entry name" value="CRBOXYPTASEC"/>
</dbReference>
<feature type="signal peptide" evidence="10">
    <location>
        <begin position="1"/>
        <end position="27"/>
    </location>
</feature>
<proteinExistence type="inferred from homology"/>
<sequence>MTGRFHLAPVLVAVLVAWAFLLRPTVAATDIGHQADRIGRLPGQPAVDFPMYSGYVIVDEHAGRALFYWLQEVPPESQPAALVLWLNGGPGCSSVAYGASEELGAFRIRPDGATLFLNEFRWNRAANILFLDSPAGVGFSYTNTTSDLYNSGDRRTAHDSYTFLVKWLERFPKYKYRDFYIAGESYAGHYVPELSQLVYRHNKGVKKPLINFKGFMVGNAVTDDYHDQVGTFESWWNHGLISDATYRQLEAACVHGSIEHTSPPCDAAYDAAAAEQGRIDPYSLYTPTCNQTSPLSRRRLIKGRYPWMMGSYDPCTERHSTVYYNRPEVQRALHANVTGINYTWTTCSEAISTNWRDSPKSMLPIYKELVAAGLRIWVFSGDTDSVVPLTATRYSIAALGLPTVVSWYPWYDKKEVGGWSQVYKGLTLVTVRGAGHEVPLHRPRQALILFQHFLRGKPMPKNGTAV</sequence>
<dbReference type="PROSITE" id="PS00560">
    <property type="entry name" value="CARBOXYPEPT_SER_HIS"/>
    <property type="match status" value="1"/>
</dbReference>
<dbReference type="PANTHER" id="PTHR11802">
    <property type="entry name" value="SERINE PROTEASE FAMILY S10 SERINE CARBOXYPEPTIDASE"/>
    <property type="match status" value="1"/>
</dbReference>
<dbReference type="Pfam" id="PF00450">
    <property type="entry name" value="Peptidase_S10"/>
    <property type="match status" value="1"/>
</dbReference>
<dbReference type="FunFam" id="3.40.50.11320:FF:000003">
    <property type="entry name" value="Carboxypeptidase"/>
    <property type="match status" value="1"/>
</dbReference>
<evidence type="ECO:0000313" key="11">
    <source>
        <dbReference type="EMBL" id="KAG2628656.1"/>
    </source>
</evidence>
<evidence type="ECO:0000256" key="1">
    <source>
        <dbReference type="ARBA" id="ARBA00001003"/>
    </source>
</evidence>
<comment type="caution">
    <text evidence="11">The sequence shown here is derived from an EMBL/GenBank/DDBJ whole genome shotgun (WGS) entry which is preliminary data.</text>
</comment>
<keyword evidence="6" id="KW-0865">Zymogen</keyword>
<dbReference type="PROSITE" id="PS00131">
    <property type="entry name" value="CARBOXYPEPT_SER_SER"/>
    <property type="match status" value="1"/>
</dbReference>
<dbReference type="GO" id="GO:0004185">
    <property type="term" value="F:serine-type carboxypeptidase activity"/>
    <property type="evidence" value="ECO:0007669"/>
    <property type="project" value="UniProtKB-UniRule"/>
</dbReference>
<evidence type="ECO:0000256" key="5">
    <source>
        <dbReference type="ARBA" id="ARBA00022801"/>
    </source>
</evidence>
<dbReference type="AlphaFoldDB" id="A0A8T0V583"/>
<dbReference type="Gene3D" id="6.10.250.940">
    <property type="match status" value="1"/>
</dbReference>
<dbReference type="OrthoDB" id="443318at2759"/>
<reference evidence="11" key="1">
    <citation type="submission" date="2020-05" db="EMBL/GenBank/DDBJ databases">
        <title>WGS assembly of Panicum virgatum.</title>
        <authorList>
            <person name="Lovell J.T."/>
            <person name="Jenkins J."/>
            <person name="Shu S."/>
            <person name="Juenger T.E."/>
            <person name="Schmutz J."/>
        </authorList>
    </citation>
    <scope>NUCLEOTIDE SEQUENCE</scope>
    <source>
        <strain evidence="11">AP13</strain>
    </source>
</reference>
<comment type="subunit">
    <text evidence="9">Carboxypeptidase II is a dimer, where each monomer is composed of two chains linked by a disulfide bond.</text>
</comment>
<evidence type="ECO:0000256" key="3">
    <source>
        <dbReference type="ARBA" id="ARBA00022645"/>
    </source>
</evidence>
<dbReference type="FunFam" id="3.40.50.12670:FF:000002">
    <property type="entry name" value="Carboxypeptidase"/>
    <property type="match status" value="1"/>
</dbReference>
<keyword evidence="8" id="KW-0325">Glycoprotein</keyword>
<dbReference type="InterPro" id="IPR001563">
    <property type="entry name" value="Peptidase_S10"/>
</dbReference>